<dbReference type="PANTHER" id="PTHR11102">
    <property type="entry name" value="SEL-1-LIKE PROTEIN"/>
    <property type="match status" value="1"/>
</dbReference>
<dbReference type="GeneID" id="34236834"/>
<dbReference type="SMART" id="SM00671">
    <property type="entry name" value="SEL1"/>
    <property type="match status" value="3"/>
</dbReference>
<dbReference type="KEGG" id="aaa:Acav_0990"/>
<dbReference type="SUPFAM" id="SSF48452">
    <property type="entry name" value="TPR-like"/>
    <property type="match status" value="1"/>
</dbReference>
<dbReference type="SUPFAM" id="SSF81901">
    <property type="entry name" value="HCP-like"/>
    <property type="match status" value="1"/>
</dbReference>
<proteinExistence type="predicted"/>
<dbReference type="InterPro" id="IPR050767">
    <property type="entry name" value="Sel1_AlgK"/>
</dbReference>
<dbReference type="Proteomes" id="UP000002482">
    <property type="component" value="Chromosome"/>
</dbReference>
<dbReference type="EMBL" id="CP002521">
    <property type="protein sequence ID" value="ADX44912.1"/>
    <property type="molecule type" value="Genomic_DNA"/>
</dbReference>
<dbReference type="PANTHER" id="PTHR11102:SF160">
    <property type="entry name" value="ERAD-ASSOCIATED E3 UBIQUITIN-PROTEIN LIGASE COMPONENT HRD3"/>
    <property type="match status" value="1"/>
</dbReference>
<dbReference type="Pfam" id="PF08238">
    <property type="entry name" value="Sel1"/>
    <property type="match status" value="4"/>
</dbReference>
<protein>
    <submittedName>
        <fullName evidence="2">Sel1 domain protein repeat-containing protein</fullName>
    </submittedName>
</protein>
<evidence type="ECO:0000259" key="1">
    <source>
        <dbReference type="Pfam" id="PF13226"/>
    </source>
</evidence>
<accession>F0QAH9</accession>
<feature type="domain" description="DUF4034" evidence="1">
    <location>
        <begin position="3"/>
        <end position="131"/>
    </location>
</feature>
<dbReference type="InterPro" id="IPR006597">
    <property type="entry name" value="Sel1-like"/>
</dbReference>
<dbReference type="RefSeq" id="WP_013593453.1">
    <property type="nucleotide sequence ID" value="NC_015138.1"/>
</dbReference>
<dbReference type="OrthoDB" id="8587079at2"/>
<keyword evidence="3" id="KW-1185">Reference proteome</keyword>
<dbReference type="Gene3D" id="1.25.40.10">
    <property type="entry name" value="Tetratricopeptide repeat domain"/>
    <property type="match status" value="1"/>
</dbReference>
<evidence type="ECO:0000313" key="2">
    <source>
        <dbReference type="EMBL" id="ADX44912.1"/>
    </source>
</evidence>
<dbReference type="Pfam" id="PF13226">
    <property type="entry name" value="DUF4034"/>
    <property type="match status" value="1"/>
</dbReference>
<evidence type="ECO:0000313" key="3">
    <source>
        <dbReference type="Proteomes" id="UP000002482"/>
    </source>
</evidence>
<name>F0QAH9_PARA1</name>
<dbReference type="InterPro" id="IPR025115">
    <property type="entry name" value="DUF4034"/>
</dbReference>
<sequence length="510" mass="56708">MQLHDIQSLLLQGDYRTPARHFQALQQDFENGRIGEPEYLRQAAAASVERRSAEPAILAWASEFPEDYFAQFAAGNYFLRIGWRARGIQTRQFTTEAQFSLMNAYFQKALPYLYRAIELSPRPYCALSIGIHLETAGSLDLPHSFLALSERHIEHSVEVCLSHMWALQPKWGGEDGALEAFFRRIHALDWPEESAAMLEAAYDCHQAEILCCEGQIDRAQALLAASRHARSPRVLQSLSRYLQQQERHAEAVESLQAVIAHKPAPDLHERLATSLAALGRDREADAAYAQAALLGDGDAAATAANRLRPRMGDPAVAAEAVRWCELGAEQFSGHAMFERGCHFSLGLGTPKDAEAAVPYWESALAWGSHAAIWNAVLAYWQGKGSIPRDFAKARRYAAQGAAMDCVDSTSVYGVLLYRGQGGPVDFEAALEHLYNAACEDDVLAISYLIRALWFGHGTGVDRAAARKWLAALRQHGKKDDVANVTEDIFSLSGWLKSFWRQWQERPQAAR</sequence>
<dbReference type="InterPro" id="IPR011990">
    <property type="entry name" value="TPR-like_helical_dom_sf"/>
</dbReference>
<organism evidence="2 3">
    <name type="scientific">Paracidovorax avenae (strain ATCC 19860 / DSM 7227 / CCUG 15838 / JCM 20985 / LMG 2117 / NCPPB 1011)</name>
    <name type="common">Acidovorax avenae</name>
    <dbReference type="NCBI Taxonomy" id="643561"/>
    <lineage>
        <taxon>Bacteria</taxon>
        <taxon>Pseudomonadati</taxon>
        <taxon>Pseudomonadota</taxon>
        <taxon>Betaproteobacteria</taxon>
        <taxon>Burkholderiales</taxon>
        <taxon>Comamonadaceae</taxon>
        <taxon>Paracidovorax</taxon>
    </lineage>
</organism>
<dbReference type="AlphaFoldDB" id="F0QAH9"/>
<reference evidence="2" key="1">
    <citation type="submission" date="2011-02" db="EMBL/GenBank/DDBJ databases">
        <title>Complete sequence of Acidovorax avenae subsp. avenae ATCC 19860.</title>
        <authorList>
            <consortium name="US DOE Joint Genome Institute"/>
            <person name="Lucas S."/>
            <person name="Copeland A."/>
            <person name="Lapidus A."/>
            <person name="Cheng J.-F."/>
            <person name="Goodwin L."/>
            <person name="Pitluck S."/>
            <person name="Chertkov O."/>
            <person name="Held B."/>
            <person name="Detter J.C."/>
            <person name="Han C."/>
            <person name="Tapia R."/>
            <person name="Land M."/>
            <person name="Hauser L."/>
            <person name="Kyrpides N."/>
            <person name="Ivanova N."/>
            <person name="Ovchinnikova G."/>
            <person name="Pagani I."/>
            <person name="Gordon S."/>
            <person name="Woyke T."/>
        </authorList>
    </citation>
    <scope>NUCLEOTIDE SEQUENCE</scope>
    <source>
        <strain evidence="2">ATCC 19860</strain>
    </source>
</reference>
<gene>
    <name evidence="2" type="ordered locus">Acav_0990</name>
</gene>
<dbReference type="HOGENOM" id="CLU_533853_0_0_4"/>